<evidence type="ECO:0000256" key="1">
    <source>
        <dbReference type="SAM" id="MobiDB-lite"/>
    </source>
</evidence>
<gene>
    <name evidence="2" type="ORF">JCR33_01160</name>
</gene>
<evidence type="ECO:0000313" key="2">
    <source>
        <dbReference type="EMBL" id="MBJ3774276.1"/>
    </source>
</evidence>
<protein>
    <submittedName>
        <fullName evidence="2">Uncharacterized protein</fullName>
    </submittedName>
</protein>
<accession>A0A934IKZ9</accession>
<dbReference type="Proteomes" id="UP000609531">
    <property type="component" value="Unassembled WGS sequence"/>
</dbReference>
<dbReference type="PROSITE" id="PS00018">
    <property type="entry name" value="EF_HAND_1"/>
    <property type="match status" value="1"/>
</dbReference>
<dbReference type="AlphaFoldDB" id="A0A934IKZ9"/>
<proteinExistence type="predicted"/>
<name>A0A934IKZ9_9HYPH</name>
<comment type="caution">
    <text evidence="2">The sequence shown here is derived from an EMBL/GenBank/DDBJ whole genome shotgun (WGS) entry which is preliminary data.</text>
</comment>
<dbReference type="EMBL" id="JAEKJA010000001">
    <property type="protein sequence ID" value="MBJ3774276.1"/>
    <property type="molecule type" value="Genomic_DNA"/>
</dbReference>
<organism evidence="2 3">
    <name type="scientific">Acuticoccus mangrovi</name>
    <dbReference type="NCBI Taxonomy" id="2796142"/>
    <lineage>
        <taxon>Bacteria</taxon>
        <taxon>Pseudomonadati</taxon>
        <taxon>Pseudomonadota</taxon>
        <taxon>Alphaproteobacteria</taxon>
        <taxon>Hyphomicrobiales</taxon>
        <taxon>Amorphaceae</taxon>
        <taxon>Acuticoccus</taxon>
    </lineage>
</organism>
<dbReference type="InterPro" id="IPR018247">
    <property type="entry name" value="EF_Hand_1_Ca_BS"/>
</dbReference>
<dbReference type="RefSeq" id="WP_198880167.1">
    <property type="nucleotide sequence ID" value="NZ_JAEKJA010000001.1"/>
</dbReference>
<feature type="compositionally biased region" description="Low complexity" evidence="1">
    <location>
        <begin position="206"/>
        <end position="238"/>
    </location>
</feature>
<reference evidence="2" key="1">
    <citation type="submission" date="2020-12" db="EMBL/GenBank/DDBJ databases">
        <title>Bacterial taxonomy.</title>
        <authorList>
            <person name="Pan X."/>
        </authorList>
    </citation>
    <scope>NUCLEOTIDE SEQUENCE</scope>
    <source>
        <strain evidence="2">B2012</strain>
    </source>
</reference>
<sequence>MRINVGARPSMGRLTTATVKGAALRWSLARLCGALMVLGLAMPALAFDASDCDSERRLDNDELAARLRQSADASDKAKQCRVRIAALRMGLLAPEDFGADDFSPYYKMLTRDFAVTPEDPYPAYFLRRLADAVVAAEPARTTDPVFHASLLAAFQSQTTGPDGLADATAGFRGPADAGAGETGPAPLVDVPTAPVASIAGSLADDGPAAPQVPARAAPPAVPSGVAAPGAPSPASGAGDPVVFGALAPDAHRPRNTPPPHPLADTRKEAAAARARLFADGNCLEPAQVRDADVQRNRRAIERARLCVTREGVREGAIDWAFTSIENPAHPDGPVWYLPHDDEAEAFDAAVYAITRYGGRMVAVAGPETRYYRLYDPNRYFAADDADARPCKIRRGTPHYTAYVMNLFKGRPQILSMHNNTRGGAVTVNVWDAKNRGYKAGGRRPISDADHLVYIASAKPIDSDPEALARRDLVVAAGMNVVHETVTARNNDCSFSNYVVLRDGRPYFNIEAVHGSSLQKDMVDRLLGALGYRPVAGG</sequence>
<feature type="region of interest" description="Disordered" evidence="1">
    <location>
        <begin position="161"/>
        <end position="263"/>
    </location>
</feature>
<evidence type="ECO:0000313" key="3">
    <source>
        <dbReference type="Proteomes" id="UP000609531"/>
    </source>
</evidence>
<keyword evidence="3" id="KW-1185">Reference proteome</keyword>